<evidence type="ECO:0000256" key="1">
    <source>
        <dbReference type="SAM" id="MobiDB-lite"/>
    </source>
</evidence>
<name>M3HR47_CANMX</name>
<dbReference type="EMBL" id="AOGT01000424">
    <property type="protein sequence ID" value="EMG49982.1"/>
    <property type="molecule type" value="Genomic_DNA"/>
</dbReference>
<evidence type="ECO:0000313" key="3">
    <source>
        <dbReference type="Proteomes" id="UP000011777"/>
    </source>
</evidence>
<reference evidence="2 3" key="1">
    <citation type="submission" date="2013-02" db="EMBL/GenBank/DDBJ databases">
        <title>Genome sequence of Candida maltosa Xu316, a potential industrial strain for xylitol and ethanol production.</title>
        <authorList>
            <person name="Yu J."/>
            <person name="Wang Q."/>
            <person name="Geng X."/>
            <person name="Bao W."/>
            <person name="He P."/>
            <person name="Cai J."/>
        </authorList>
    </citation>
    <scope>NUCLEOTIDE SEQUENCE [LARGE SCALE GENOMIC DNA]</scope>
    <source>
        <strain evidence="3">Xu316</strain>
    </source>
</reference>
<gene>
    <name evidence="2" type="ORF">G210_5030</name>
</gene>
<evidence type="ECO:0000313" key="2">
    <source>
        <dbReference type="EMBL" id="EMG49982.1"/>
    </source>
</evidence>
<feature type="region of interest" description="Disordered" evidence="1">
    <location>
        <begin position="262"/>
        <end position="283"/>
    </location>
</feature>
<protein>
    <recommendedName>
        <fullName evidence="4">Ribosomal lysine N-methyltransferase 3</fullName>
    </recommendedName>
</protein>
<dbReference type="STRING" id="1245528.M3HR47"/>
<dbReference type="HOGENOM" id="CLU_033565_0_0_1"/>
<dbReference type="OMA" id="EVDAYHE"/>
<dbReference type="AlphaFoldDB" id="M3HR47"/>
<keyword evidence="3" id="KW-1185">Reference proteome</keyword>
<accession>M3HR47</accession>
<dbReference type="Gene3D" id="3.90.1410.10">
    <property type="entry name" value="set domain protein methyltransferase, domain 1"/>
    <property type="match status" value="1"/>
</dbReference>
<dbReference type="SUPFAM" id="SSF82199">
    <property type="entry name" value="SET domain"/>
    <property type="match status" value="2"/>
</dbReference>
<feature type="compositionally biased region" description="Acidic residues" evidence="1">
    <location>
        <begin position="295"/>
        <end position="324"/>
    </location>
</feature>
<comment type="caution">
    <text evidence="2">The sequence shown here is derived from an EMBL/GenBank/DDBJ whole genome shotgun (WGS) entry which is preliminary data.</text>
</comment>
<dbReference type="GO" id="GO:0016279">
    <property type="term" value="F:protein-lysine N-methyltransferase activity"/>
    <property type="evidence" value="ECO:0007669"/>
    <property type="project" value="TreeGrafter"/>
</dbReference>
<evidence type="ECO:0008006" key="4">
    <source>
        <dbReference type="Google" id="ProtNLM"/>
    </source>
</evidence>
<dbReference type="PANTHER" id="PTHR13271">
    <property type="entry name" value="UNCHARACTERIZED PUTATIVE METHYLTRANSFERASE"/>
    <property type="match status" value="1"/>
</dbReference>
<dbReference type="CDD" id="cd10527">
    <property type="entry name" value="SET_LSMT"/>
    <property type="match status" value="1"/>
</dbReference>
<dbReference type="InterPro" id="IPR050600">
    <property type="entry name" value="SETD3_SETD6_MTase"/>
</dbReference>
<proteinExistence type="predicted"/>
<feature type="region of interest" description="Disordered" evidence="1">
    <location>
        <begin position="295"/>
        <end position="333"/>
    </location>
</feature>
<dbReference type="eggNOG" id="KOG1337">
    <property type="taxonomic scope" value="Eukaryota"/>
</dbReference>
<sequence>MSSTKPQSIESLERWLENNSFWINDLIIKESKFGGIGVFSKGPMGTDEEDDPLVLRIPKSNLLAPKNSSIYSLLVDYESQNEDIILSEGMFALVITVIYELTYGSSSPWFDYLESIDFINSEIPICLWDNEDKNNLKNTEVDLLGLLDPQQLIDFYTEAVRFAHENNDTVDIPDVLNIPTTDISSDIITSKYHAQLVQFGKIIQSVSSRAFSVDNYYQLAMVPAADLFNHLSPKLVDGEVVNRENIHFVCDGTVCDECGEQECDHQDSDEEDDEEQEEELLPEIDMDYIKELEEEELSDADTEVDPEEVSTLSMDDDHEEEEEGASSSGAEHDLAKELSDSSKCCDVVLVSGPQEEFDYEIFNSYGNELSNAQLLEKYGFIDTDGNPNDTCLLSVQFFKQLKILKSRLGNPKKIKELDEKLNWFEETGFDLINEIIQSREEDCGHDHCEDEGCEPESHSELPESWPLSIKIRNIDGECTLHTYAILKLIELKHSYFEQILLKVTNEKRLITNIQKYLLNNKPEDIESFNKTITNWCRNRLNAYPSSITPSKHSLLIEKLIEQEQKILKKFIELHSE</sequence>
<dbReference type="Proteomes" id="UP000011777">
    <property type="component" value="Unassembled WGS sequence"/>
</dbReference>
<dbReference type="GO" id="GO:0005634">
    <property type="term" value="C:nucleus"/>
    <property type="evidence" value="ECO:0007669"/>
    <property type="project" value="TreeGrafter"/>
</dbReference>
<dbReference type="OrthoDB" id="441812at2759"/>
<dbReference type="PANTHER" id="PTHR13271:SF34">
    <property type="entry name" value="N-LYSINE METHYLTRANSFERASE SETD6"/>
    <property type="match status" value="1"/>
</dbReference>
<dbReference type="InterPro" id="IPR046341">
    <property type="entry name" value="SET_dom_sf"/>
</dbReference>
<organism evidence="2 3">
    <name type="scientific">Candida maltosa (strain Xu316)</name>
    <name type="common">Yeast</name>
    <dbReference type="NCBI Taxonomy" id="1245528"/>
    <lineage>
        <taxon>Eukaryota</taxon>
        <taxon>Fungi</taxon>
        <taxon>Dikarya</taxon>
        <taxon>Ascomycota</taxon>
        <taxon>Saccharomycotina</taxon>
        <taxon>Pichiomycetes</taxon>
        <taxon>Debaryomycetaceae</taxon>
        <taxon>Candida/Lodderomyces clade</taxon>
        <taxon>Candida</taxon>
    </lineage>
</organism>